<evidence type="ECO:0000313" key="1">
    <source>
        <dbReference type="EMBL" id="VFU63187.1"/>
    </source>
</evidence>
<name>A0A6N2N8X9_SALVM</name>
<gene>
    <name evidence="1" type="ORF">SVIM_LOCUS480911</name>
</gene>
<organism evidence="1">
    <name type="scientific">Salix viminalis</name>
    <name type="common">Common osier</name>
    <name type="synonym">Basket willow</name>
    <dbReference type="NCBI Taxonomy" id="40686"/>
    <lineage>
        <taxon>Eukaryota</taxon>
        <taxon>Viridiplantae</taxon>
        <taxon>Streptophyta</taxon>
        <taxon>Embryophyta</taxon>
        <taxon>Tracheophyta</taxon>
        <taxon>Spermatophyta</taxon>
        <taxon>Magnoliopsida</taxon>
        <taxon>eudicotyledons</taxon>
        <taxon>Gunneridae</taxon>
        <taxon>Pentapetalae</taxon>
        <taxon>rosids</taxon>
        <taxon>fabids</taxon>
        <taxon>Malpighiales</taxon>
        <taxon>Salicaceae</taxon>
        <taxon>Saliceae</taxon>
        <taxon>Salix</taxon>
    </lineage>
</organism>
<dbReference type="EMBL" id="CAADRP010002196">
    <property type="protein sequence ID" value="VFU63187.1"/>
    <property type="molecule type" value="Genomic_DNA"/>
</dbReference>
<proteinExistence type="predicted"/>
<sequence length="66" mass="7516">MASNYLQIIKWYLAMQGQMAYAIQGCAGLDEIHKNPLNLETGNKFINRSMVMKTQAKSEFNCLQES</sequence>
<reference evidence="1" key="1">
    <citation type="submission" date="2019-03" db="EMBL/GenBank/DDBJ databases">
        <authorList>
            <person name="Mank J."/>
            <person name="Almeida P."/>
        </authorList>
    </citation>
    <scope>NUCLEOTIDE SEQUENCE</scope>
    <source>
        <strain evidence="1">78183</strain>
    </source>
</reference>
<accession>A0A6N2N8X9</accession>
<dbReference type="AlphaFoldDB" id="A0A6N2N8X9"/>
<protein>
    <submittedName>
        <fullName evidence="1">Uncharacterized protein</fullName>
    </submittedName>
</protein>